<reference evidence="1 2" key="1">
    <citation type="submission" date="2013-11" db="EMBL/GenBank/DDBJ databases">
        <title>The Genome Sequence of Phytophthora parasitica P1569.</title>
        <authorList>
            <consortium name="The Broad Institute Genomics Platform"/>
            <person name="Russ C."/>
            <person name="Tyler B."/>
            <person name="Panabieres F."/>
            <person name="Shan W."/>
            <person name="Tripathy S."/>
            <person name="Grunwald N."/>
            <person name="Machado M."/>
            <person name="Johnson C.S."/>
            <person name="Arredondo F."/>
            <person name="Hong C."/>
            <person name="Coffey M."/>
            <person name="Young S.K."/>
            <person name="Zeng Q."/>
            <person name="Gargeya S."/>
            <person name="Fitzgerald M."/>
            <person name="Abouelleil A."/>
            <person name="Alvarado L."/>
            <person name="Chapman S.B."/>
            <person name="Gainer-Dewar J."/>
            <person name="Goldberg J."/>
            <person name="Griggs A."/>
            <person name="Gujja S."/>
            <person name="Hansen M."/>
            <person name="Howarth C."/>
            <person name="Imamovic A."/>
            <person name="Ireland A."/>
            <person name="Larimer J."/>
            <person name="McCowan C."/>
            <person name="Murphy C."/>
            <person name="Pearson M."/>
            <person name="Poon T.W."/>
            <person name="Priest M."/>
            <person name="Roberts A."/>
            <person name="Saif S."/>
            <person name="Shea T."/>
            <person name="Sykes S."/>
            <person name="Wortman J."/>
            <person name="Nusbaum C."/>
            <person name="Birren B."/>
        </authorList>
    </citation>
    <scope>NUCLEOTIDE SEQUENCE [LARGE SCALE GENOMIC DNA]</scope>
    <source>
        <strain evidence="1 2">P1569</strain>
    </source>
</reference>
<name>V9EJU3_PHYNI</name>
<dbReference type="AlphaFoldDB" id="V9EJU3"/>
<evidence type="ECO:0000313" key="1">
    <source>
        <dbReference type="EMBL" id="ETI39464.1"/>
    </source>
</evidence>
<evidence type="ECO:0000313" key="2">
    <source>
        <dbReference type="Proteomes" id="UP000018721"/>
    </source>
</evidence>
<proteinExistence type="predicted"/>
<dbReference type="Proteomes" id="UP000018721">
    <property type="component" value="Unassembled WGS sequence"/>
</dbReference>
<dbReference type="EMBL" id="ANIZ01002606">
    <property type="protein sequence ID" value="ETI39464.1"/>
    <property type="molecule type" value="Genomic_DNA"/>
</dbReference>
<protein>
    <submittedName>
        <fullName evidence="1">Uncharacterized protein</fullName>
    </submittedName>
</protein>
<comment type="caution">
    <text evidence="1">The sequence shown here is derived from an EMBL/GenBank/DDBJ whole genome shotgun (WGS) entry which is preliminary data.</text>
</comment>
<organism evidence="1 2">
    <name type="scientific">Phytophthora nicotianae P1569</name>
    <dbReference type="NCBI Taxonomy" id="1317065"/>
    <lineage>
        <taxon>Eukaryota</taxon>
        <taxon>Sar</taxon>
        <taxon>Stramenopiles</taxon>
        <taxon>Oomycota</taxon>
        <taxon>Peronosporomycetes</taxon>
        <taxon>Peronosporales</taxon>
        <taxon>Peronosporaceae</taxon>
        <taxon>Phytophthora</taxon>
    </lineage>
</organism>
<accession>V9EJU3</accession>
<dbReference type="HOGENOM" id="CLU_3385867_0_0_1"/>
<keyword evidence="2" id="KW-1185">Reference proteome</keyword>
<gene>
    <name evidence="1" type="ORF">F443_14928</name>
</gene>
<sequence length="33" mass="3794">MDAVSSMTTVYEKKLFRRWINGDVDVEETSANT</sequence>